<dbReference type="EMBL" id="CH916370">
    <property type="protein sequence ID" value="EDV99632.1"/>
    <property type="molecule type" value="Genomic_DNA"/>
</dbReference>
<evidence type="ECO:0000313" key="2">
    <source>
        <dbReference type="EMBL" id="EDV99632.1"/>
    </source>
</evidence>
<feature type="compositionally biased region" description="Basic residues" evidence="1">
    <location>
        <begin position="92"/>
        <end position="114"/>
    </location>
</feature>
<dbReference type="OrthoDB" id="273070at2759"/>
<dbReference type="FunCoup" id="B4JJ80">
    <property type="interactions" value="550"/>
</dbReference>
<organism evidence="3">
    <name type="scientific">Drosophila grimshawi</name>
    <name type="common">Hawaiian fruit fly</name>
    <name type="synonym">Idiomyia grimshawi</name>
    <dbReference type="NCBI Taxonomy" id="7222"/>
    <lineage>
        <taxon>Eukaryota</taxon>
        <taxon>Metazoa</taxon>
        <taxon>Ecdysozoa</taxon>
        <taxon>Arthropoda</taxon>
        <taxon>Hexapoda</taxon>
        <taxon>Insecta</taxon>
        <taxon>Pterygota</taxon>
        <taxon>Neoptera</taxon>
        <taxon>Endopterygota</taxon>
        <taxon>Diptera</taxon>
        <taxon>Brachycera</taxon>
        <taxon>Muscomorpha</taxon>
        <taxon>Ephydroidea</taxon>
        <taxon>Drosophilidae</taxon>
        <taxon>Drosophila</taxon>
        <taxon>Hawaiian Drosophila</taxon>
    </lineage>
</organism>
<feature type="region of interest" description="Disordered" evidence="1">
    <location>
        <begin position="382"/>
        <end position="424"/>
    </location>
</feature>
<sequence length="424" mass="46387">MASKGNHNFQQNRAMQQPQRSNLRAAIAPYRKPFRPRVQAQAANQMMYSSSQMPSDPLYIDFNNPTPAPPTKSATATGNSGSASGQADGGKKKPLKGKQVKGNKNHQQHQHQQQHPHNMQYPPQMQMQMHGNNGWIPRFHPPNSKRFDEPMPLPNRGRMGGGGGGGPSMRGNGRHMMGPMGPGPCPMGPRGVLGPNGGGPMPPYPPMRFPAPMPPMRCPMPPMGGPPPPPFMRRNGRGGLNHPPLPPPPLMGPHRMGPRMPPRSMPPGCPGPGPYSMGHMNGNMNGGKIKKPNPKLIKQAVKGKSTIKTLKNLVNQYPIDKPWVNDEIRAVHDAKLDIENRLKGNKDDDLFAQYRVQRDKFVSMYEAARETYLKQEAATVMAKDAKDKDNEKNANSNPNAAAKVGNTNDATIPQVQAKTKIKPN</sequence>
<dbReference type="eggNOG" id="ENOG502SZ5I">
    <property type="taxonomic scope" value="Eukaryota"/>
</dbReference>
<protein>
    <submittedName>
        <fullName evidence="2">GH12444</fullName>
    </submittedName>
</protein>
<dbReference type="AlphaFoldDB" id="B4JJ80"/>
<feature type="compositionally biased region" description="Low complexity" evidence="1">
    <location>
        <begin position="393"/>
        <end position="402"/>
    </location>
</feature>
<evidence type="ECO:0000256" key="1">
    <source>
        <dbReference type="SAM" id="MobiDB-lite"/>
    </source>
</evidence>
<dbReference type="InParanoid" id="B4JJ80"/>
<reference evidence="2 3" key="1">
    <citation type="journal article" date="2007" name="Nature">
        <title>Evolution of genes and genomes on the Drosophila phylogeny.</title>
        <authorList>
            <consortium name="Drosophila 12 Genomes Consortium"/>
            <person name="Clark A.G."/>
            <person name="Eisen M.B."/>
            <person name="Smith D.R."/>
            <person name="Bergman C.M."/>
            <person name="Oliver B."/>
            <person name="Markow T.A."/>
            <person name="Kaufman T.C."/>
            <person name="Kellis M."/>
            <person name="Gelbart W."/>
            <person name="Iyer V.N."/>
            <person name="Pollard D.A."/>
            <person name="Sackton T.B."/>
            <person name="Larracuente A.M."/>
            <person name="Singh N.D."/>
            <person name="Abad J.P."/>
            <person name="Abt D.N."/>
            <person name="Adryan B."/>
            <person name="Aguade M."/>
            <person name="Akashi H."/>
            <person name="Anderson W.W."/>
            <person name="Aquadro C.F."/>
            <person name="Ardell D.H."/>
            <person name="Arguello R."/>
            <person name="Artieri C.G."/>
            <person name="Barbash D.A."/>
            <person name="Barker D."/>
            <person name="Barsanti P."/>
            <person name="Batterham P."/>
            <person name="Batzoglou S."/>
            <person name="Begun D."/>
            <person name="Bhutkar A."/>
            <person name="Blanco E."/>
            <person name="Bosak S.A."/>
            <person name="Bradley R.K."/>
            <person name="Brand A.D."/>
            <person name="Brent M.R."/>
            <person name="Brooks A.N."/>
            <person name="Brown R.H."/>
            <person name="Butlin R.K."/>
            <person name="Caggese C."/>
            <person name="Calvi B.R."/>
            <person name="Bernardo de Carvalho A."/>
            <person name="Caspi A."/>
            <person name="Castrezana S."/>
            <person name="Celniker S.E."/>
            <person name="Chang J.L."/>
            <person name="Chapple C."/>
            <person name="Chatterji S."/>
            <person name="Chinwalla A."/>
            <person name="Civetta A."/>
            <person name="Clifton S.W."/>
            <person name="Comeron J.M."/>
            <person name="Costello J.C."/>
            <person name="Coyne J.A."/>
            <person name="Daub J."/>
            <person name="David R.G."/>
            <person name="Delcher A.L."/>
            <person name="Delehaunty K."/>
            <person name="Do C.B."/>
            <person name="Ebling H."/>
            <person name="Edwards K."/>
            <person name="Eickbush T."/>
            <person name="Evans J.D."/>
            <person name="Filipski A."/>
            <person name="Findeiss S."/>
            <person name="Freyhult E."/>
            <person name="Fulton L."/>
            <person name="Fulton R."/>
            <person name="Garcia A.C."/>
            <person name="Gardiner A."/>
            <person name="Garfield D.A."/>
            <person name="Garvin B.E."/>
            <person name="Gibson G."/>
            <person name="Gilbert D."/>
            <person name="Gnerre S."/>
            <person name="Godfrey J."/>
            <person name="Good R."/>
            <person name="Gotea V."/>
            <person name="Gravely B."/>
            <person name="Greenberg A.J."/>
            <person name="Griffiths-Jones S."/>
            <person name="Gross S."/>
            <person name="Guigo R."/>
            <person name="Gustafson E.A."/>
            <person name="Haerty W."/>
            <person name="Hahn M.W."/>
            <person name="Halligan D.L."/>
            <person name="Halpern A.L."/>
            <person name="Halter G.M."/>
            <person name="Han M.V."/>
            <person name="Heger A."/>
            <person name="Hillier L."/>
            <person name="Hinrichs A.S."/>
            <person name="Holmes I."/>
            <person name="Hoskins R.A."/>
            <person name="Hubisz M.J."/>
            <person name="Hultmark D."/>
            <person name="Huntley M.A."/>
            <person name="Jaffe D.B."/>
            <person name="Jagadeeshan S."/>
            <person name="Jeck W.R."/>
            <person name="Johnson J."/>
            <person name="Jones C.D."/>
            <person name="Jordan W.C."/>
            <person name="Karpen G.H."/>
            <person name="Kataoka E."/>
            <person name="Keightley P.D."/>
            <person name="Kheradpour P."/>
            <person name="Kirkness E.F."/>
            <person name="Koerich L.B."/>
            <person name="Kristiansen K."/>
            <person name="Kudrna D."/>
            <person name="Kulathinal R.J."/>
            <person name="Kumar S."/>
            <person name="Kwok R."/>
            <person name="Lander E."/>
            <person name="Langley C.H."/>
            <person name="Lapoint R."/>
            <person name="Lazzaro B.P."/>
            <person name="Lee S.J."/>
            <person name="Levesque L."/>
            <person name="Li R."/>
            <person name="Lin C.F."/>
            <person name="Lin M.F."/>
            <person name="Lindblad-Toh K."/>
            <person name="Llopart A."/>
            <person name="Long M."/>
            <person name="Low L."/>
            <person name="Lozovsky E."/>
            <person name="Lu J."/>
            <person name="Luo M."/>
            <person name="Machado C.A."/>
            <person name="Makalowski W."/>
            <person name="Marzo M."/>
            <person name="Matsuda M."/>
            <person name="Matzkin L."/>
            <person name="McAllister B."/>
            <person name="McBride C.S."/>
            <person name="McKernan B."/>
            <person name="McKernan K."/>
            <person name="Mendez-Lago M."/>
            <person name="Minx P."/>
            <person name="Mollenhauer M.U."/>
            <person name="Montooth K."/>
            <person name="Mount S.M."/>
            <person name="Mu X."/>
            <person name="Myers E."/>
            <person name="Negre B."/>
            <person name="Newfeld S."/>
            <person name="Nielsen R."/>
            <person name="Noor M.A."/>
            <person name="O'Grady P."/>
            <person name="Pachter L."/>
            <person name="Papaceit M."/>
            <person name="Parisi M.J."/>
            <person name="Parisi M."/>
            <person name="Parts L."/>
            <person name="Pedersen J.S."/>
            <person name="Pesole G."/>
            <person name="Phillippy A.M."/>
            <person name="Ponting C.P."/>
            <person name="Pop M."/>
            <person name="Porcelli D."/>
            <person name="Powell J.R."/>
            <person name="Prohaska S."/>
            <person name="Pruitt K."/>
            <person name="Puig M."/>
            <person name="Quesneville H."/>
            <person name="Ram K.R."/>
            <person name="Rand D."/>
            <person name="Rasmussen M.D."/>
            <person name="Reed L.K."/>
            <person name="Reenan R."/>
            <person name="Reily A."/>
            <person name="Remington K.A."/>
            <person name="Rieger T.T."/>
            <person name="Ritchie M.G."/>
            <person name="Robin C."/>
            <person name="Rogers Y.H."/>
            <person name="Rohde C."/>
            <person name="Rozas J."/>
            <person name="Rubenfield M.J."/>
            <person name="Ruiz A."/>
            <person name="Russo S."/>
            <person name="Salzberg S.L."/>
            <person name="Sanchez-Gracia A."/>
            <person name="Saranga D.J."/>
            <person name="Sato H."/>
            <person name="Schaeffer S.W."/>
            <person name="Schatz M.C."/>
            <person name="Schlenke T."/>
            <person name="Schwartz R."/>
            <person name="Segarra C."/>
            <person name="Singh R.S."/>
            <person name="Sirot L."/>
            <person name="Sirota M."/>
            <person name="Sisneros N.B."/>
            <person name="Smith C.D."/>
            <person name="Smith T.F."/>
            <person name="Spieth J."/>
            <person name="Stage D.E."/>
            <person name="Stark A."/>
            <person name="Stephan W."/>
            <person name="Strausberg R.L."/>
            <person name="Strempel S."/>
            <person name="Sturgill D."/>
            <person name="Sutton G."/>
            <person name="Sutton G.G."/>
            <person name="Tao W."/>
            <person name="Teichmann S."/>
            <person name="Tobari Y.N."/>
            <person name="Tomimura Y."/>
            <person name="Tsolas J.M."/>
            <person name="Valente V.L."/>
            <person name="Venter E."/>
            <person name="Venter J.C."/>
            <person name="Vicario S."/>
            <person name="Vieira F.G."/>
            <person name="Vilella A.J."/>
            <person name="Villasante A."/>
            <person name="Walenz B."/>
            <person name="Wang J."/>
            <person name="Wasserman M."/>
            <person name="Watts T."/>
            <person name="Wilson D."/>
            <person name="Wilson R.K."/>
            <person name="Wing R.A."/>
            <person name="Wolfner M.F."/>
            <person name="Wong A."/>
            <person name="Wong G.K."/>
            <person name="Wu C.I."/>
            <person name="Wu G."/>
            <person name="Yamamoto D."/>
            <person name="Yang H.P."/>
            <person name="Yang S.P."/>
            <person name="Yorke J.A."/>
            <person name="Yoshida K."/>
            <person name="Zdobnov E."/>
            <person name="Zhang P."/>
            <person name="Zhang Y."/>
            <person name="Zimin A.V."/>
            <person name="Baldwin J."/>
            <person name="Abdouelleil A."/>
            <person name="Abdulkadir J."/>
            <person name="Abebe A."/>
            <person name="Abera B."/>
            <person name="Abreu J."/>
            <person name="Acer S.C."/>
            <person name="Aftuck L."/>
            <person name="Alexander A."/>
            <person name="An P."/>
            <person name="Anderson E."/>
            <person name="Anderson S."/>
            <person name="Arachi H."/>
            <person name="Azer M."/>
            <person name="Bachantsang P."/>
            <person name="Barry A."/>
            <person name="Bayul T."/>
            <person name="Berlin A."/>
            <person name="Bessette D."/>
            <person name="Bloom T."/>
            <person name="Blye J."/>
            <person name="Boguslavskiy L."/>
            <person name="Bonnet C."/>
            <person name="Boukhgalter B."/>
            <person name="Bourzgui I."/>
            <person name="Brown A."/>
            <person name="Cahill P."/>
            <person name="Channer S."/>
            <person name="Cheshatsang Y."/>
            <person name="Chuda L."/>
            <person name="Citroen M."/>
            <person name="Collymore A."/>
            <person name="Cooke P."/>
            <person name="Costello M."/>
            <person name="D'Aco K."/>
            <person name="Daza R."/>
            <person name="De Haan G."/>
            <person name="DeGray S."/>
            <person name="DeMaso C."/>
            <person name="Dhargay N."/>
            <person name="Dooley K."/>
            <person name="Dooley E."/>
            <person name="Doricent M."/>
            <person name="Dorje P."/>
            <person name="Dorjee K."/>
            <person name="Dupes A."/>
            <person name="Elong R."/>
            <person name="Falk J."/>
            <person name="Farina A."/>
            <person name="Faro S."/>
            <person name="Ferguson D."/>
            <person name="Fisher S."/>
            <person name="Foley C.D."/>
            <person name="Franke A."/>
            <person name="Friedrich D."/>
            <person name="Gadbois L."/>
            <person name="Gearin G."/>
            <person name="Gearin C.R."/>
            <person name="Giannoukos G."/>
            <person name="Goode T."/>
            <person name="Graham J."/>
            <person name="Grandbois E."/>
            <person name="Grewal S."/>
            <person name="Gyaltsen K."/>
            <person name="Hafez N."/>
            <person name="Hagos B."/>
            <person name="Hall J."/>
            <person name="Henson C."/>
            <person name="Hollinger A."/>
            <person name="Honan T."/>
            <person name="Huard M.D."/>
            <person name="Hughes L."/>
            <person name="Hurhula B."/>
            <person name="Husby M.E."/>
            <person name="Kamat A."/>
            <person name="Kanga B."/>
            <person name="Kashin S."/>
            <person name="Khazanovich D."/>
            <person name="Kisner P."/>
            <person name="Lance K."/>
            <person name="Lara M."/>
            <person name="Lee W."/>
            <person name="Lennon N."/>
            <person name="Letendre F."/>
            <person name="LeVine R."/>
            <person name="Lipovsky A."/>
            <person name="Liu X."/>
            <person name="Liu J."/>
            <person name="Liu S."/>
            <person name="Lokyitsang T."/>
            <person name="Lokyitsang Y."/>
            <person name="Lubonja R."/>
            <person name="Lui A."/>
            <person name="MacDonald P."/>
            <person name="Magnisalis V."/>
            <person name="Maru K."/>
            <person name="Matthews C."/>
            <person name="McCusker W."/>
            <person name="McDonough S."/>
            <person name="Mehta T."/>
            <person name="Meldrim J."/>
            <person name="Meneus L."/>
            <person name="Mihai O."/>
            <person name="Mihalev A."/>
            <person name="Mihova T."/>
            <person name="Mittelman R."/>
            <person name="Mlenga V."/>
            <person name="Montmayeur A."/>
            <person name="Mulrain L."/>
            <person name="Navidi A."/>
            <person name="Naylor J."/>
            <person name="Negash T."/>
            <person name="Nguyen T."/>
            <person name="Nguyen N."/>
            <person name="Nicol R."/>
            <person name="Norbu C."/>
            <person name="Norbu N."/>
            <person name="Novod N."/>
            <person name="O'Neill B."/>
            <person name="Osman S."/>
            <person name="Markiewicz E."/>
            <person name="Oyono O.L."/>
            <person name="Patti C."/>
            <person name="Phunkhang P."/>
            <person name="Pierre F."/>
            <person name="Priest M."/>
            <person name="Raghuraman S."/>
            <person name="Rege F."/>
            <person name="Reyes R."/>
            <person name="Rise C."/>
            <person name="Rogov P."/>
            <person name="Ross K."/>
            <person name="Ryan E."/>
            <person name="Settipalli S."/>
            <person name="Shea T."/>
            <person name="Sherpa N."/>
            <person name="Shi L."/>
            <person name="Shih D."/>
            <person name="Sparrow T."/>
            <person name="Spaulding J."/>
            <person name="Stalker J."/>
            <person name="Stange-Thomann N."/>
            <person name="Stavropoulos S."/>
            <person name="Stone C."/>
            <person name="Strader C."/>
            <person name="Tesfaye S."/>
            <person name="Thomson T."/>
            <person name="Thoulutsang Y."/>
            <person name="Thoulutsang D."/>
            <person name="Topham K."/>
            <person name="Topping I."/>
            <person name="Tsamla T."/>
            <person name="Vassiliev H."/>
            <person name="Vo A."/>
            <person name="Wangchuk T."/>
            <person name="Wangdi T."/>
            <person name="Weiand M."/>
            <person name="Wilkinson J."/>
            <person name="Wilson A."/>
            <person name="Yadav S."/>
            <person name="Young G."/>
            <person name="Yu Q."/>
            <person name="Zembek L."/>
            <person name="Zhong D."/>
            <person name="Zimmer A."/>
            <person name="Zwirko Z."/>
            <person name="Jaffe D.B."/>
            <person name="Alvarez P."/>
            <person name="Brockman W."/>
            <person name="Butler J."/>
            <person name="Chin C."/>
            <person name="Gnerre S."/>
            <person name="Grabherr M."/>
            <person name="Kleber M."/>
            <person name="Mauceli E."/>
            <person name="MacCallum I."/>
        </authorList>
    </citation>
    <scope>NUCLEOTIDE SEQUENCE [LARGE SCALE GENOMIC DNA]</scope>
    <source>
        <strain evidence="3">Tucson 15287-2541.00</strain>
    </source>
</reference>
<gene>
    <name evidence="2" type="primary">Dgri\GH12444</name>
    <name evidence="2" type="ORF">Dgri_GH12444</name>
</gene>
<feature type="region of interest" description="Disordered" evidence="1">
    <location>
        <begin position="1"/>
        <end position="121"/>
    </location>
</feature>
<dbReference type="Proteomes" id="UP000001070">
    <property type="component" value="Unassembled WGS sequence"/>
</dbReference>
<evidence type="ECO:0000313" key="3">
    <source>
        <dbReference type="Proteomes" id="UP000001070"/>
    </source>
</evidence>
<dbReference type="OMA" id="PFMRRNG"/>
<feature type="compositionally biased region" description="Polar residues" evidence="1">
    <location>
        <begin position="1"/>
        <end position="22"/>
    </location>
</feature>
<feature type="compositionally biased region" description="Polar residues" evidence="1">
    <location>
        <begin position="41"/>
        <end position="54"/>
    </location>
</feature>
<feature type="compositionally biased region" description="Low complexity" evidence="1">
    <location>
        <begin position="71"/>
        <end position="85"/>
    </location>
</feature>
<accession>B4JJ80</accession>
<name>B4JJ80_DROGR</name>
<feature type="compositionally biased region" description="Polar residues" evidence="1">
    <location>
        <begin position="405"/>
        <end position="417"/>
    </location>
</feature>
<dbReference type="HOGENOM" id="CLU_053404_0_0_1"/>
<proteinExistence type="predicted"/>
<feature type="compositionally biased region" description="Basic and acidic residues" evidence="1">
    <location>
        <begin position="383"/>
        <end position="392"/>
    </location>
</feature>
<dbReference type="KEGG" id="dgr:6565237"/>
<keyword evidence="3" id="KW-1185">Reference proteome</keyword>
<dbReference type="STRING" id="7222.B4JJ80"/>